<name>A0A6V7XX10_MELEN</name>
<evidence type="ECO:0000313" key="1">
    <source>
        <dbReference type="EMBL" id="CAD2203899.1"/>
    </source>
</evidence>
<dbReference type="AlphaFoldDB" id="A0A6V7XX10"/>
<accession>A0A6V7XX10</accession>
<evidence type="ECO:0000313" key="2">
    <source>
        <dbReference type="Proteomes" id="UP000580250"/>
    </source>
</evidence>
<gene>
    <name evidence="1" type="ORF">MENT_LOCUS57604</name>
</gene>
<dbReference type="OrthoDB" id="5899025at2759"/>
<reference evidence="1 2" key="1">
    <citation type="submission" date="2020-08" db="EMBL/GenBank/DDBJ databases">
        <authorList>
            <person name="Koutsovoulos G."/>
            <person name="Danchin GJ E."/>
        </authorList>
    </citation>
    <scope>NUCLEOTIDE SEQUENCE [LARGE SCALE GENOMIC DNA]</scope>
</reference>
<proteinExistence type="predicted"/>
<comment type="caution">
    <text evidence="1">The sequence shown here is derived from an EMBL/GenBank/DDBJ whole genome shotgun (WGS) entry which is preliminary data.</text>
</comment>
<protein>
    <submittedName>
        <fullName evidence="1">Uncharacterized protein</fullName>
    </submittedName>
</protein>
<dbReference type="EMBL" id="CAJEWN010002481">
    <property type="protein sequence ID" value="CAD2203899.1"/>
    <property type="molecule type" value="Genomic_DNA"/>
</dbReference>
<organism evidence="1 2">
    <name type="scientific">Meloidogyne enterolobii</name>
    <name type="common">Root-knot nematode worm</name>
    <name type="synonym">Meloidogyne mayaguensis</name>
    <dbReference type="NCBI Taxonomy" id="390850"/>
    <lineage>
        <taxon>Eukaryota</taxon>
        <taxon>Metazoa</taxon>
        <taxon>Ecdysozoa</taxon>
        <taxon>Nematoda</taxon>
        <taxon>Chromadorea</taxon>
        <taxon>Rhabditida</taxon>
        <taxon>Tylenchina</taxon>
        <taxon>Tylenchomorpha</taxon>
        <taxon>Tylenchoidea</taxon>
        <taxon>Meloidogynidae</taxon>
        <taxon>Meloidogyninae</taxon>
        <taxon>Meloidogyne</taxon>
    </lineage>
</organism>
<dbReference type="Proteomes" id="UP000580250">
    <property type="component" value="Unassembled WGS sequence"/>
</dbReference>
<sequence length="157" mass="17521">MASSLDIVDIDTENRDPDLTPKLVAEKLNLGPKFEEWLTKQNGDPLLVLDFVGGVCLDLENRVLIRNALVANGGEATAFGNIFKFQDSTQLRNAKRRVKYAVPWAFYNSSPMVEGYQGANNEWIQYTRTPTILSAVVTSFSDKTGVLHMTLSDFFEA</sequence>